<dbReference type="InterPro" id="IPR035965">
    <property type="entry name" value="PAS-like_dom_sf"/>
</dbReference>
<dbReference type="InterPro" id="IPR001610">
    <property type="entry name" value="PAC"/>
</dbReference>
<keyword evidence="5" id="KW-0804">Transcription</keyword>
<dbReference type="Gene3D" id="3.30.450.20">
    <property type="entry name" value="PAS domain"/>
    <property type="match status" value="1"/>
</dbReference>
<reference evidence="9" key="1">
    <citation type="submission" date="2015-03" db="EMBL/GenBank/DDBJ databases">
        <authorList>
            <person name="Urmite Genomes"/>
        </authorList>
    </citation>
    <scope>NUCLEOTIDE SEQUENCE [LARGE SCALE GENOMIC DNA]</scope>
    <source>
        <strain evidence="9">Arc-Hr</strain>
    </source>
</reference>
<dbReference type="PROSITE" id="PS50113">
    <property type="entry name" value="PAC"/>
    <property type="match status" value="1"/>
</dbReference>
<evidence type="ECO:0000256" key="3">
    <source>
        <dbReference type="ARBA" id="ARBA00022991"/>
    </source>
</evidence>
<dbReference type="Pfam" id="PF13426">
    <property type="entry name" value="PAS_9"/>
    <property type="match status" value="1"/>
</dbReference>
<dbReference type="Pfam" id="PF04967">
    <property type="entry name" value="HTH_10"/>
    <property type="match status" value="1"/>
</dbReference>
<dbReference type="Proteomes" id="UP000198902">
    <property type="component" value="Unassembled WGS sequence"/>
</dbReference>
<evidence type="ECO:0000256" key="4">
    <source>
        <dbReference type="ARBA" id="ARBA00023015"/>
    </source>
</evidence>
<dbReference type="GO" id="GO:0016301">
    <property type="term" value="F:kinase activity"/>
    <property type="evidence" value="ECO:0007669"/>
    <property type="project" value="UniProtKB-KW"/>
</dbReference>
<dbReference type="InterPro" id="IPR029016">
    <property type="entry name" value="GAF-like_dom_sf"/>
</dbReference>
<dbReference type="AlphaFoldDB" id="A0A0D6JTD9"/>
<evidence type="ECO:0000313" key="9">
    <source>
        <dbReference type="Proteomes" id="UP000198902"/>
    </source>
</evidence>
<keyword evidence="2" id="KW-0288">FMN</keyword>
<evidence type="ECO:0000259" key="7">
    <source>
        <dbReference type="PROSITE" id="PS50113"/>
    </source>
</evidence>
<dbReference type="EMBL" id="CSTE01000002">
    <property type="protein sequence ID" value="CQR51315.1"/>
    <property type="molecule type" value="Genomic_DNA"/>
</dbReference>
<organism evidence="8 9">
    <name type="scientific">Haloferax massiliensis</name>
    <dbReference type="NCBI Taxonomy" id="1476858"/>
    <lineage>
        <taxon>Archaea</taxon>
        <taxon>Methanobacteriati</taxon>
        <taxon>Methanobacteriota</taxon>
        <taxon>Stenosarchaea group</taxon>
        <taxon>Halobacteria</taxon>
        <taxon>Halobacteriales</taxon>
        <taxon>Haloferacaceae</taxon>
        <taxon>Haloferax</taxon>
    </lineage>
</organism>
<dbReference type="InterPro" id="IPR000700">
    <property type="entry name" value="PAS-assoc_C"/>
</dbReference>
<protein>
    <submittedName>
        <fullName evidence="8">Blue-light-activated histidine kinase 1</fullName>
    </submittedName>
</protein>
<dbReference type="InterPro" id="IPR003018">
    <property type="entry name" value="GAF"/>
</dbReference>
<evidence type="ECO:0000259" key="6">
    <source>
        <dbReference type="PROSITE" id="PS50112"/>
    </source>
</evidence>
<dbReference type="OrthoDB" id="106505at2157"/>
<dbReference type="SUPFAM" id="SSF55785">
    <property type="entry name" value="PYP-like sensor domain (PAS domain)"/>
    <property type="match status" value="1"/>
</dbReference>
<dbReference type="SMART" id="SM00086">
    <property type="entry name" value="PAC"/>
    <property type="match status" value="1"/>
</dbReference>
<dbReference type="PANTHER" id="PTHR47429">
    <property type="entry name" value="PROTEIN TWIN LOV 1"/>
    <property type="match status" value="1"/>
</dbReference>
<dbReference type="SUPFAM" id="SSF55781">
    <property type="entry name" value="GAF domain-like"/>
    <property type="match status" value="1"/>
</dbReference>
<keyword evidence="9" id="KW-1185">Reference proteome</keyword>
<dbReference type="InterPro" id="IPR007050">
    <property type="entry name" value="HTH_bacterioopsin"/>
</dbReference>
<dbReference type="CDD" id="cd00130">
    <property type="entry name" value="PAS"/>
    <property type="match status" value="1"/>
</dbReference>
<dbReference type="PROSITE" id="PS50112">
    <property type="entry name" value="PAS"/>
    <property type="match status" value="1"/>
</dbReference>
<evidence type="ECO:0000313" key="8">
    <source>
        <dbReference type="EMBL" id="CQR51315.1"/>
    </source>
</evidence>
<dbReference type="PANTHER" id="PTHR47429:SF2">
    <property type="entry name" value="PROTEIN TWIN LOV 1"/>
    <property type="match status" value="1"/>
</dbReference>
<dbReference type="InterPro" id="IPR000014">
    <property type="entry name" value="PAS"/>
</dbReference>
<keyword evidence="8" id="KW-0808">Transferase</keyword>
<proteinExistence type="predicted"/>
<feature type="domain" description="PAS" evidence="6">
    <location>
        <begin position="131"/>
        <end position="204"/>
    </location>
</feature>
<dbReference type="Pfam" id="PF15915">
    <property type="entry name" value="BAT"/>
    <property type="match status" value="1"/>
</dbReference>
<accession>A0A0D6JTD9</accession>
<keyword evidence="1" id="KW-0285">Flavoprotein</keyword>
<keyword evidence="3" id="KW-0157">Chromophore</keyword>
<dbReference type="RefSeq" id="WP_089779656.1">
    <property type="nucleotide sequence ID" value="NZ_CABLRR010000002.1"/>
</dbReference>
<dbReference type="SMART" id="SM00091">
    <property type="entry name" value="PAS"/>
    <property type="match status" value="1"/>
</dbReference>
<sequence length="665" mass="70350">MDATSSPVRVLAVVGPAVDRERLVDALSPLSVSVAGSVEAVGRRAADERVDCVVLATDRLADVEAVHGAIAVPLVVVVPPDGDLSAAAARDAGAADVVPVVDSNLFERLPARVESAVAWRRRGAAAASEITEDLKEQAIDEAPVGITVADCSLPDRPLVYVNEAFETMTGYSADAALGRNCRYLQGPNTDPERVAELRRAIEAEESASVELLNYRANGETFWNRVDVAPLSGPDGEVTHYVGFQTDITERVRAEAAAERYAAGVDEERARLQTLVEHIEGLLGDVTSALVRAESRRELEAAVCDRVTAAGSFDCAWVGHCDLSPAVIVPNERAGADTGFLDDLEIDRSDPDDPTARAAETRTVQSATVGEGGVSAEPVVPFDSAIAVPLVHRETLYGVLTVYTDAAELDEQVRVVFGTLGRAVGAAIDAFESRRSLLSDERLELEIEVRDETQPLVRLAVAGACALDYEGAISHDDGTLSLFVSTDPPTDGLADVEADVDGDGDFPGVAGVTRLPRGDGVGLYEVVFDAGSLTHLVADAGGRLRGLEADRDGCRFTAVVPDRGAGRALLDDLSGAAAGVELRAVRERSAPPRTGRGFAAEVNAALTDRQQTALQLAHLGGFFEWPHAVTGDELAAAMDVSRATFHQHLRAAQRKLVTGFFEEGTR</sequence>
<dbReference type="Gene3D" id="3.30.450.40">
    <property type="match status" value="1"/>
</dbReference>
<evidence type="ECO:0000256" key="5">
    <source>
        <dbReference type="ARBA" id="ARBA00023163"/>
    </source>
</evidence>
<dbReference type="NCBIfam" id="TIGR00229">
    <property type="entry name" value="sensory_box"/>
    <property type="match status" value="1"/>
</dbReference>
<evidence type="ECO:0000256" key="2">
    <source>
        <dbReference type="ARBA" id="ARBA00022643"/>
    </source>
</evidence>
<dbReference type="Pfam" id="PF13185">
    <property type="entry name" value="GAF_2"/>
    <property type="match status" value="1"/>
</dbReference>
<feature type="domain" description="PAC" evidence="7">
    <location>
        <begin position="205"/>
        <end position="259"/>
    </location>
</feature>
<evidence type="ECO:0000256" key="1">
    <source>
        <dbReference type="ARBA" id="ARBA00022630"/>
    </source>
</evidence>
<keyword evidence="4" id="KW-0805">Transcription regulation</keyword>
<gene>
    <name evidence="8" type="ORF">BN996_02687</name>
</gene>
<keyword evidence="8" id="KW-0418">Kinase</keyword>
<dbReference type="InterPro" id="IPR031803">
    <property type="entry name" value="BAT_GAF/HTH-assoc"/>
</dbReference>
<name>A0A0D6JTD9_9EURY</name>